<evidence type="ECO:0000313" key="9">
    <source>
        <dbReference type="EMBL" id="KRH94084.1"/>
    </source>
</evidence>
<dbReference type="GO" id="GO:0005524">
    <property type="term" value="F:ATP binding"/>
    <property type="evidence" value="ECO:0007669"/>
    <property type="project" value="UniProtKB-KW"/>
</dbReference>
<keyword evidence="3" id="KW-0547">Nucleotide-binding</keyword>
<dbReference type="Gene3D" id="3.40.50.300">
    <property type="entry name" value="P-loop containing nucleotide triphosphate hydrolases"/>
    <property type="match status" value="1"/>
</dbReference>
<evidence type="ECO:0000256" key="3">
    <source>
        <dbReference type="ARBA" id="ARBA00022741"/>
    </source>
</evidence>
<gene>
    <name evidence="9" type="ORF">M153_3860001532</name>
</gene>
<dbReference type="Proteomes" id="UP000051530">
    <property type="component" value="Unassembled WGS sequence"/>
</dbReference>
<dbReference type="GO" id="GO:1990883">
    <property type="term" value="F:18S rRNA cytidine N-acetyltransferase activity"/>
    <property type="evidence" value="ECO:0007669"/>
    <property type="project" value="TreeGrafter"/>
</dbReference>
<dbReference type="InterPro" id="IPR013562">
    <property type="entry name" value="TmcA/NAT10_N"/>
</dbReference>
<evidence type="ECO:0000256" key="5">
    <source>
        <dbReference type="ARBA" id="ARBA00023315"/>
    </source>
</evidence>
<dbReference type="GO" id="GO:0005634">
    <property type="term" value="C:nucleus"/>
    <property type="evidence" value="ECO:0007669"/>
    <property type="project" value="UniProtKB-SubCell"/>
</dbReference>
<evidence type="ECO:0000256" key="6">
    <source>
        <dbReference type="SAM" id="MobiDB-lite"/>
    </source>
</evidence>
<keyword evidence="5" id="KW-0012">Acyltransferase</keyword>
<feature type="non-terminal residue" evidence="9">
    <location>
        <position position="510"/>
    </location>
</feature>
<dbReference type="Gene3D" id="3.40.50.11040">
    <property type="match status" value="1"/>
</dbReference>
<sequence length="510" mass="58293">MSREINRLLSISIQNNHRAMFVIPNSNINSTLNKLYSMLSEKSVFAPECIWVYENTIFEKKKSKSVKTQPIETESEELTIPKERIRSYTTTAVDKLLGSTIQMLVIENVLDPHVLAKTIETVKGTGIIVIILGEMHITEKKFLDFFKMHRRKDIAPFENQMAGYFENKPSFWSHDVINTDDDISKTGQFSLYNHRLFQSFKRSNKIILLNDKMKIINQPVSSDKAIKQTQENTKRNKSENDCDPLYNMCVTEDQEISLKKLSETLLTPEKTLSTIIADRGRGKSALLGLAIVRACAGQLNLNASKLDFAQILKTSTPQETLTNGITGSPIISYKHVHVIAQHIENVSTIFEFIILGLKKLGFKENRDYEIKRVFTNRSYVNEVVVYGQYNTTNRKQDEQNFNSFKRYPLSTITYYSCVSRAVTHPDLLVIDEASTIPFSTLHNLLKANKVLLASTMGGYEGTGRAIYHKFLKQIEDSMNQPKKSERESNRRNNTQEITFEKIESLQLSSS</sequence>
<feature type="region of interest" description="Disordered" evidence="6">
    <location>
        <begin position="477"/>
        <end position="496"/>
    </location>
</feature>
<protein>
    <submittedName>
        <fullName evidence="9">Putative P-loop ATPase fused to an acetyltransferase</fullName>
    </submittedName>
</protein>
<evidence type="ECO:0000313" key="10">
    <source>
        <dbReference type="Proteomes" id="UP000051530"/>
    </source>
</evidence>
<proteinExistence type="predicted"/>
<dbReference type="AlphaFoldDB" id="A0A0R0M3L3"/>
<dbReference type="VEuPathDB" id="MicrosporidiaDB:M153_3860001532"/>
<keyword evidence="10" id="KW-1185">Reference proteome</keyword>
<reference evidence="9 10" key="1">
    <citation type="submission" date="2015-07" db="EMBL/GenBank/DDBJ databases">
        <title>The genome of Pseudoloma neurophilia, a relevant intracellular parasite of the zebrafish.</title>
        <authorList>
            <person name="Ndikumana S."/>
            <person name="Pelin A."/>
            <person name="Sanders J."/>
            <person name="Corradi N."/>
        </authorList>
    </citation>
    <scope>NUCLEOTIDE SEQUENCE [LARGE SCALE GENOMIC DNA]</scope>
    <source>
        <strain evidence="9 10">MK1</strain>
    </source>
</reference>
<dbReference type="GO" id="GO:1904812">
    <property type="term" value="P:rRNA acetylation involved in maturation of SSU-rRNA"/>
    <property type="evidence" value="ECO:0007669"/>
    <property type="project" value="TreeGrafter"/>
</dbReference>
<comment type="subcellular location">
    <subcellularLocation>
        <location evidence="1">Nucleus</location>
    </subcellularLocation>
</comment>
<dbReference type="InterPro" id="IPR027417">
    <property type="entry name" value="P-loop_NTPase"/>
</dbReference>
<evidence type="ECO:0000256" key="4">
    <source>
        <dbReference type="ARBA" id="ARBA00022840"/>
    </source>
</evidence>
<evidence type="ECO:0000256" key="1">
    <source>
        <dbReference type="ARBA" id="ARBA00004123"/>
    </source>
</evidence>
<evidence type="ECO:0000256" key="2">
    <source>
        <dbReference type="ARBA" id="ARBA00022679"/>
    </source>
</evidence>
<dbReference type="Pfam" id="PF08351">
    <property type="entry name" value="TmcA_N"/>
    <property type="match status" value="1"/>
</dbReference>
<dbReference type="EMBL" id="LGUB01000139">
    <property type="protein sequence ID" value="KRH94084.1"/>
    <property type="molecule type" value="Genomic_DNA"/>
</dbReference>
<keyword evidence="2 9" id="KW-0808">Transferase</keyword>
<dbReference type="GO" id="GO:0000049">
    <property type="term" value="F:tRNA binding"/>
    <property type="evidence" value="ECO:0007669"/>
    <property type="project" value="TreeGrafter"/>
</dbReference>
<dbReference type="PANTHER" id="PTHR10925:SF5">
    <property type="entry name" value="RNA CYTIDINE ACETYLTRANSFERASE"/>
    <property type="match status" value="1"/>
</dbReference>
<evidence type="ECO:0000259" key="8">
    <source>
        <dbReference type="Pfam" id="PF08351"/>
    </source>
</evidence>
<accession>A0A0R0M3L3</accession>
<name>A0A0R0M3L3_9MICR</name>
<dbReference type="InterPro" id="IPR007807">
    <property type="entry name" value="TcmA/NAT10_helicase"/>
</dbReference>
<feature type="domain" description="TmcA/NAT10 N-terminal" evidence="8">
    <location>
        <begin position="4"/>
        <end position="136"/>
    </location>
</feature>
<dbReference type="Pfam" id="PF05127">
    <property type="entry name" value="NAT10_TcmA_helicase"/>
    <property type="match status" value="1"/>
</dbReference>
<feature type="domain" description="TcmA/NAT10 helicase" evidence="7">
    <location>
        <begin position="333"/>
        <end position="482"/>
    </location>
</feature>
<dbReference type="OrthoDB" id="10067491at2759"/>
<evidence type="ECO:0000259" key="7">
    <source>
        <dbReference type="Pfam" id="PF05127"/>
    </source>
</evidence>
<dbReference type="InterPro" id="IPR032672">
    <property type="entry name" value="TmcA/NAT10/Kre33"/>
</dbReference>
<dbReference type="PANTHER" id="PTHR10925">
    <property type="entry name" value="N-ACETYLTRANSFERASE 10"/>
    <property type="match status" value="1"/>
</dbReference>
<organism evidence="9 10">
    <name type="scientific">Pseudoloma neurophilia</name>
    <dbReference type="NCBI Taxonomy" id="146866"/>
    <lineage>
        <taxon>Eukaryota</taxon>
        <taxon>Fungi</taxon>
        <taxon>Fungi incertae sedis</taxon>
        <taxon>Microsporidia</taxon>
        <taxon>Pseudoloma</taxon>
    </lineage>
</organism>
<comment type="caution">
    <text evidence="9">The sequence shown here is derived from an EMBL/GenBank/DDBJ whole genome shotgun (WGS) entry which is preliminary data.</text>
</comment>
<keyword evidence="4" id="KW-0067">ATP-binding</keyword>